<evidence type="ECO:0000256" key="1">
    <source>
        <dbReference type="ARBA" id="ARBA00023224"/>
    </source>
</evidence>
<dbReference type="InterPro" id="IPR004089">
    <property type="entry name" value="MCPsignal_dom"/>
</dbReference>
<dbReference type="AlphaFoldDB" id="A0A1U7H4F4"/>
<evidence type="ECO:0000313" key="8">
    <source>
        <dbReference type="Proteomes" id="UP000186391"/>
    </source>
</evidence>
<dbReference type="SMART" id="SM00283">
    <property type="entry name" value="MA"/>
    <property type="match status" value="1"/>
</dbReference>
<keyword evidence="5" id="KW-0472">Membrane</keyword>
<evidence type="ECO:0000313" key="7">
    <source>
        <dbReference type="EMBL" id="OKH16154.1"/>
    </source>
</evidence>
<keyword evidence="1 3" id="KW-0807">Transducer</keyword>
<feature type="transmembrane region" description="Helical" evidence="5">
    <location>
        <begin position="12"/>
        <end position="32"/>
    </location>
</feature>
<reference evidence="7 8" key="1">
    <citation type="submission" date="2016-11" db="EMBL/GenBank/DDBJ databases">
        <title>Draft Genome Sequences of Nine Cyanobacterial Strains from Diverse Habitats.</title>
        <authorList>
            <person name="Zhu T."/>
            <person name="Hou S."/>
            <person name="Lu X."/>
            <person name="Hess W.R."/>
        </authorList>
    </citation>
    <scope>NUCLEOTIDE SEQUENCE [LARGE SCALE GENOMIC DNA]</scope>
    <source>
        <strain evidence="7 8">NIES-592</strain>
    </source>
</reference>
<evidence type="ECO:0000256" key="4">
    <source>
        <dbReference type="SAM" id="Coils"/>
    </source>
</evidence>
<dbReference type="PANTHER" id="PTHR32089:SF112">
    <property type="entry name" value="LYSOZYME-LIKE PROTEIN-RELATED"/>
    <property type="match status" value="1"/>
</dbReference>
<gene>
    <name evidence="7" type="ORF">NIES592_00275</name>
</gene>
<dbReference type="CDD" id="cd19410">
    <property type="entry name" value="HK9-like_sensor"/>
    <property type="match status" value="1"/>
</dbReference>
<sequence>MQKQVQRPLKVNQIVPIGFGIVLILTGIVTTISEISKANLKQIHKIEEYTYEVKLLLKQLEKDIVDAETGQRGFLLTGKENYLQRFATLQSNFQARSQDLKKLMNDSSFQSEKTDQIIQLAQTKFSELEQAIALKKAGKDQEILAVLASNKGEQIMNDIRATLAEMEQQEQRLLQQTEAASNQFQQLSTIVNWGGWLVSVGAGIYISFYVIRRIMLPINEAAYAVATSSGDIATSVFEQERIILQQSASVNQTTTTVDEIGTSALQSAEQAETSASGAKQALTLAEEGTTIVSLAIAGISQLRDQVMAIANQTTHLSEQTTQISTISDLVAELANQTNMLALNAEVEAARAGEQGKGFAVVANEIRKLADQSRKSADQISVLVNQVQVAINSAVMVTDEGTKKASEGIKLAQETGNAFASIADAVNQVFLNNQQIVLNARQQAIAVQQIVSAMNAINLGAKETATGISLVKNATINLNETVQKLKNLV</sequence>
<comment type="caution">
    <text evidence="7">The sequence shown here is derived from an EMBL/GenBank/DDBJ whole genome shotgun (WGS) entry which is preliminary data.</text>
</comment>
<proteinExistence type="inferred from homology"/>
<dbReference type="PROSITE" id="PS50111">
    <property type="entry name" value="CHEMOTAXIS_TRANSDUC_2"/>
    <property type="match status" value="1"/>
</dbReference>
<dbReference type="GO" id="GO:0006935">
    <property type="term" value="P:chemotaxis"/>
    <property type="evidence" value="ECO:0007669"/>
    <property type="project" value="InterPro"/>
</dbReference>
<dbReference type="EMBL" id="MRCA01000001">
    <property type="protein sequence ID" value="OKH16154.1"/>
    <property type="molecule type" value="Genomic_DNA"/>
</dbReference>
<dbReference type="GO" id="GO:0016020">
    <property type="term" value="C:membrane"/>
    <property type="evidence" value="ECO:0007669"/>
    <property type="project" value="InterPro"/>
</dbReference>
<keyword evidence="5" id="KW-1133">Transmembrane helix</keyword>
<dbReference type="GO" id="GO:0007165">
    <property type="term" value="P:signal transduction"/>
    <property type="evidence" value="ECO:0007669"/>
    <property type="project" value="UniProtKB-KW"/>
</dbReference>
<dbReference type="SUPFAM" id="SSF58104">
    <property type="entry name" value="Methyl-accepting chemotaxis protein (MCP) signaling domain"/>
    <property type="match status" value="1"/>
</dbReference>
<evidence type="ECO:0000256" key="5">
    <source>
        <dbReference type="SAM" id="Phobius"/>
    </source>
</evidence>
<dbReference type="Pfam" id="PF00015">
    <property type="entry name" value="MCPsignal"/>
    <property type="match status" value="1"/>
</dbReference>
<name>A0A1U7H4F4_9CYAN</name>
<keyword evidence="8" id="KW-1185">Reference proteome</keyword>
<dbReference type="Proteomes" id="UP000186391">
    <property type="component" value="Unassembled WGS sequence"/>
</dbReference>
<keyword evidence="5" id="KW-0812">Transmembrane</keyword>
<dbReference type="InterPro" id="IPR004090">
    <property type="entry name" value="Chemotax_Me-accpt_rcpt"/>
</dbReference>
<keyword evidence="4" id="KW-0175">Coiled coil</keyword>
<protein>
    <submittedName>
        <fullName evidence="7">Chemotaxis protein</fullName>
    </submittedName>
</protein>
<dbReference type="OrthoDB" id="457060at2"/>
<feature type="domain" description="Methyl-accepting transducer" evidence="6">
    <location>
        <begin position="221"/>
        <end position="457"/>
    </location>
</feature>
<comment type="similarity">
    <text evidence="2">Belongs to the methyl-accepting chemotaxis (MCP) protein family.</text>
</comment>
<dbReference type="Pfam" id="PF05227">
    <property type="entry name" value="CHASE3"/>
    <property type="match status" value="1"/>
</dbReference>
<dbReference type="RefSeq" id="WP_062249606.1">
    <property type="nucleotide sequence ID" value="NZ_MRCA01000001.1"/>
</dbReference>
<accession>A0A1U7H4F4</accession>
<organism evidence="7 8">
    <name type="scientific">Fischerella major NIES-592</name>
    <dbReference type="NCBI Taxonomy" id="210994"/>
    <lineage>
        <taxon>Bacteria</taxon>
        <taxon>Bacillati</taxon>
        <taxon>Cyanobacteriota</taxon>
        <taxon>Cyanophyceae</taxon>
        <taxon>Nostocales</taxon>
        <taxon>Hapalosiphonaceae</taxon>
        <taxon>Fischerella</taxon>
    </lineage>
</organism>
<feature type="coiled-coil region" evidence="4">
    <location>
        <begin position="156"/>
        <end position="183"/>
    </location>
</feature>
<dbReference type="PRINTS" id="PR00260">
    <property type="entry name" value="CHEMTRNSDUCR"/>
</dbReference>
<evidence type="ECO:0000259" key="6">
    <source>
        <dbReference type="PROSITE" id="PS50111"/>
    </source>
</evidence>
<evidence type="ECO:0000256" key="3">
    <source>
        <dbReference type="PROSITE-ProRule" id="PRU00284"/>
    </source>
</evidence>
<dbReference type="PANTHER" id="PTHR32089">
    <property type="entry name" value="METHYL-ACCEPTING CHEMOTAXIS PROTEIN MCPB"/>
    <property type="match status" value="1"/>
</dbReference>
<dbReference type="InterPro" id="IPR007891">
    <property type="entry name" value="CHASE3"/>
</dbReference>
<evidence type="ECO:0000256" key="2">
    <source>
        <dbReference type="ARBA" id="ARBA00029447"/>
    </source>
</evidence>
<feature type="transmembrane region" description="Helical" evidence="5">
    <location>
        <begin position="193"/>
        <end position="211"/>
    </location>
</feature>
<dbReference type="GO" id="GO:0004888">
    <property type="term" value="F:transmembrane signaling receptor activity"/>
    <property type="evidence" value="ECO:0007669"/>
    <property type="project" value="InterPro"/>
</dbReference>
<dbReference type="Gene3D" id="1.10.287.950">
    <property type="entry name" value="Methyl-accepting chemotaxis protein"/>
    <property type="match status" value="1"/>
</dbReference>